<feature type="compositionally biased region" description="Basic and acidic residues" evidence="1">
    <location>
        <begin position="672"/>
        <end position="697"/>
    </location>
</feature>
<feature type="compositionally biased region" description="Polar residues" evidence="1">
    <location>
        <begin position="841"/>
        <end position="852"/>
    </location>
</feature>
<feature type="compositionally biased region" description="Basic and acidic residues" evidence="1">
    <location>
        <begin position="952"/>
        <end position="961"/>
    </location>
</feature>
<accession>A0A0C9VN93</accession>
<dbReference type="Gene3D" id="1.10.1000.11">
    <property type="entry name" value="Arf Nucleotide-binding Site Opener,domain 2"/>
    <property type="match status" value="1"/>
</dbReference>
<feature type="domain" description="SEC7" evidence="2">
    <location>
        <begin position="1159"/>
        <end position="1336"/>
    </location>
</feature>
<dbReference type="GO" id="GO:0032012">
    <property type="term" value="P:regulation of ARF protein signal transduction"/>
    <property type="evidence" value="ECO:0007669"/>
    <property type="project" value="InterPro"/>
</dbReference>
<dbReference type="GO" id="GO:0005085">
    <property type="term" value="F:guanyl-nucleotide exchange factor activity"/>
    <property type="evidence" value="ECO:0007669"/>
    <property type="project" value="InterPro"/>
</dbReference>
<feature type="compositionally biased region" description="Basic residues" evidence="1">
    <location>
        <begin position="116"/>
        <end position="128"/>
    </location>
</feature>
<feature type="compositionally biased region" description="Low complexity" evidence="1">
    <location>
        <begin position="887"/>
        <end position="896"/>
    </location>
</feature>
<dbReference type="OrthoDB" id="430364at2759"/>
<feature type="region of interest" description="Disordered" evidence="1">
    <location>
        <begin position="290"/>
        <end position="318"/>
    </location>
</feature>
<gene>
    <name evidence="3" type="ORF">M422DRAFT_32727</name>
</gene>
<dbReference type="InterPro" id="IPR023394">
    <property type="entry name" value="Sec7_C_sf"/>
</dbReference>
<dbReference type="PROSITE" id="PS50190">
    <property type="entry name" value="SEC7"/>
    <property type="match status" value="1"/>
</dbReference>
<feature type="compositionally biased region" description="Polar residues" evidence="1">
    <location>
        <begin position="657"/>
        <end position="671"/>
    </location>
</feature>
<feature type="compositionally biased region" description="Polar residues" evidence="1">
    <location>
        <begin position="706"/>
        <end position="732"/>
    </location>
</feature>
<feature type="region of interest" description="Disordered" evidence="1">
    <location>
        <begin position="419"/>
        <end position="859"/>
    </location>
</feature>
<feature type="compositionally biased region" description="Basic residues" evidence="1">
    <location>
        <begin position="295"/>
        <end position="304"/>
    </location>
</feature>
<feature type="region of interest" description="Disordered" evidence="1">
    <location>
        <begin position="1"/>
        <end position="197"/>
    </location>
</feature>
<feature type="compositionally biased region" description="Basic and acidic residues" evidence="1">
    <location>
        <begin position="915"/>
        <end position="933"/>
    </location>
</feature>
<feature type="compositionally biased region" description="Basic and acidic residues" evidence="1">
    <location>
        <begin position="40"/>
        <end position="73"/>
    </location>
</feature>
<name>A0A0C9VN93_SPHS4</name>
<feature type="compositionally biased region" description="Polar residues" evidence="1">
    <location>
        <begin position="902"/>
        <end position="912"/>
    </location>
</feature>
<organism evidence="3 4">
    <name type="scientific">Sphaerobolus stellatus (strain SS14)</name>
    <dbReference type="NCBI Taxonomy" id="990650"/>
    <lineage>
        <taxon>Eukaryota</taxon>
        <taxon>Fungi</taxon>
        <taxon>Dikarya</taxon>
        <taxon>Basidiomycota</taxon>
        <taxon>Agaricomycotina</taxon>
        <taxon>Agaricomycetes</taxon>
        <taxon>Phallomycetidae</taxon>
        <taxon>Geastrales</taxon>
        <taxon>Sphaerobolaceae</taxon>
        <taxon>Sphaerobolus</taxon>
    </lineage>
</organism>
<dbReference type="Pfam" id="PF01369">
    <property type="entry name" value="Sec7"/>
    <property type="match status" value="1"/>
</dbReference>
<dbReference type="Gene3D" id="2.30.29.30">
    <property type="entry name" value="Pleckstrin-homology domain (PH domain)/Phosphotyrosine-binding domain (PTB)"/>
    <property type="match status" value="1"/>
</dbReference>
<feature type="compositionally biased region" description="Polar residues" evidence="1">
    <location>
        <begin position="975"/>
        <end position="984"/>
    </location>
</feature>
<dbReference type="InterPro" id="IPR000904">
    <property type="entry name" value="Sec7_dom"/>
</dbReference>
<feature type="compositionally biased region" description="Low complexity" evidence="1">
    <location>
        <begin position="576"/>
        <end position="603"/>
    </location>
</feature>
<dbReference type="HOGENOM" id="CLU_001294_0_0_1"/>
<feature type="compositionally biased region" description="Basic and acidic residues" evidence="1">
    <location>
        <begin position="639"/>
        <end position="649"/>
    </location>
</feature>
<feature type="compositionally biased region" description="Polar residues" evidence="1">
    <location>
        <begin position="520"/>
        <end position="539"/>
    </location>
</feature>
<dbReference type="EMBL" id="KN837152">
    <property type="protein sequence ID" value="KIJ39485.1"/>
    <property type="molecule type" value="Genomic_DNA"/>
</dbReference>
<dbReference type="SUPFAM" id="SSF48425">
    <property type="entry name" value="Sec7 domain"/>
    <property type="match status" value="1"/>
</dbReference>
<reference evidence="3 4" key="1">
    <citation type="submission" date="2014-06" db="EMBL/GenBank/DDBJ databases">
        <title>Evolutionary Origins and Diversification of the Mycorrhizal Mutualists.</title>
        <authorList>
            <consortium name="DOE Joint Genome Institute"/>
            <consortium name="Mycorrhizal Genomics Consortium"/>
            <person name="Kohler A."/>
            <person name="Kuo A."/>
            <person name="Nagy L.G."/>
            <person name="Floudas D."/>
            <person name="Copeland A."/>
            <person name="Barry K.W."/>
            <person name="Cichocki N."/>
            <person name="Veneault-Fourrey C."/>
            <person name="LaButti K."/>
            <person name="Lindquist E.A."/>
            <person name="Lipzen A."/>
            <person name="Lundell T."/>
            <person name="Morin E."/>
            <person name="Murat C."/>
            <person name="Riley R."/>
            <person name="Ohm R."/>
            <person name="Sun H."/>
            <person name="Tunlid A."/>
            <person name="Henrissat B."/>
            <person name="Grigoriev I.V."/>
            <person name="Hibbett D.S."/>
            <person name="Martin F."/>
        </authorList>
    </citation>
    <scope>NUCLEOTIDE SEQUENCE [LARGE SCALE GENOMIC DNA]</scope>
    <source>
        <strain evidence="3 4">SS14</strain>
    </source>
</reference>
<feature type="compositionally biased region" description="Polar residues" evidence="1">
    <location>
        <begin position="1018"/>
        <end position="1033"/>
    </location>
</feature>
<protein>
    <recommendedName>
        <fullName evidence="2">SEC7 domain-containing protein</fullName>
    </recommendedName>
</protein>
<dbReference type="Proteomes" id="UP000054279">
    <property type="component" value="Unassembled WGS sequence"/>
</dbReference>
<sequence>MQPSNAEVRAAAVGRLKRAASLPRIKGGRRPPMHPEGTSEGEKTRDELSNSKQDEESKNVTADERDEPERPELSGKAVEVVTENQEQAEDGGVSEGPDHEDTAGPSNGFSPPPTPTRRKRRSRSRSRSRSKDLKELSKTPPPPEESSPEGRPNALPPFHDIPVASPMPSRPSPFAGVGRIPFLTPTAPSTPAPLTPMATVPTLQDLQQRYGGASLSRSQSASRAAAMLKLTGELPDEVVPSPTLSRSATISGIDQRAAARQRMLGRIQNRVGGNTDEALTSGGEDTVAPVITSTAKRRRRRSRKSSGPTAAAADLAVVDDRDPADLSASTDTPLVPPNALPESYSYPATPLLTHTPHPFLPPFTTPFVNGNHLGLDSSPSGPINLQQWTFQQLGLPYQEVIVHETQPQDTWQERDVVIEEEDSEASIPPRSPSPLPHQRLHHSASRSSVDEPREPRTSDALSSVSGQDIPVIMSLDSVPSPYKQDEFPRSPFHTPGKDRGHGEEEEDQILYDGGVEGHRSQNGRAATNGKSMEWQQYTEQEVPIQSEGDDDPEVPADRESPERQPPTSPSPGPENAYYPSASPSSAQDLSSSHHTRESVSSVEPDQTPDLMNLVNAAAAILPQPRESYTDIGTDYEDVQTDKESPDNKWSKWKTLVRANSFTGRRSRANSVTKREEKVAKRESGASTKDHGKSHDRAPSTVPPSAWSPNIATAQLSSEQARQAPPSASTSILSLPLSPHHRGGSSPMPPASPADLSRYGANDKLTPFPGLVKLDEERRKQQRTRRMSMSSPNLPHDIAAAAAAAFPSPNGTFTEDERRERKLSHQYSDTGLLQKFRAGTESAPSSSTNQPNAKSGGWLPTNRNELKIWYKLNRFFSASQTATPAISPKMISSPIIPDGRLSRQGTLSRPSSRQQKRTETLSRKPSTENTKENDDGISNQSATPKRTHPSPHRINDTMDLPHDSFTSPPVKRIRSQQDSVSSTDSFLKRDEETEPETEPSRGLLYSRPALSIIPKPIPSDQSWTISHTDSSISVPSLKPDDSPNTPVRPPQRTSVLMERLEVMLAQDAKERFLDDPPRRMLMSCSLTQVVDSDTIRERFVFIFNDILIVAKPLESNEKAMNRLFLVKHIVDLKCLHVITQDVTSTAPMRHPFILRFIPEFNADPDSAVAMLQRTMESGNDEEALGKLLFSTYELDRTRVGAFLSKKSRRGALKAYIDCFGFAGVRIDHALRAFALTIQLPAEAQEYSSDYVLNVFATRWFDANAKIVSYDRDIAAKFVRIMVYLDSQMTRVASAHHNGGWRQRNFYAEWEGMVRTIDPRNLLPDELVHDIFQSLRTDPLRWAIQRHNWDDFAIGFKRAPPTTIVHRVQSDPITVQINRPDSELRIRLLSQEGITFDPPELNFARSTEASFRMTGTALGPKSIMFSLLGNNAQFYQGLPYSASLVVERPFMRHTFQIAFKDHKGLKRRYMFSTEDKVVCHQCIVYLRQSQLSKSGSGETEKREDKEMNKAVKALSLAALRDALSQKLSGHDIIMLCKQNSILIPLLSHVAPLPSSC</sequence>
<evidence type="ECO:0000313" key="3">
    <source>
        <dbReference type="EMBL" id="KIJ39485.1"/>
    </source>
</evidence>
<proteinExistence type="predicted"/>
<feature type="region of interest" description="Disordered" evidence="1">
    <location>
        <begin position="887"/>
        <end position="1049"/>
    </location>
</feature>
<feature type="compositionally biased region" description="Pro residues" evidence="1">
    <location>
        <begin position="563"/>
        <end position="572"/>
    </location>
</feature>
<dbReference type="SMART" id="SM00222">
    <property type="entry name" value="Sec7"/>
    <property type="match status" value="1"/>
</dbReference>
<keyword evidence="4" id="KW-1185">Reference proteome</keyword>
<evidence type="ECO:0000313" key="4">
    <source>
        <dbReference type="Proteomes" id="UP000054279"/>
    </source>
</evidence>
<dbReference type="InterPro" id="IPR035999">
    <property type="entry name" value="Sec7_dom_sf"/>
</dbReference>
<evidence type="ECO:0000259" key="2">
    <source>
        <dbReference type="PROSITE" id="PS50190"/>
    </source>
</evidence>
<dbReference type="InterPro" id="IPR011993">
    <property type="entry name" value="PH-like_dom_sf"/>
</dbReference>
<evidence type="ECO:0000256" key="1">
    <source>
        <dbReference type="SAM" id="MobiDB-lite"/>
    </source>
</evidence>
<feature type="compositionally biased region" description="Basic and acidic residues" evidence="1">
    <location>
        <begin position="448"/>
        <end position="457"/>
    </location>
</feature>